<keyword evidence="1" id="KW-0812">Transmembrane</keyword>
<evidence type="ECO:0000313" key="2">
    <source>
        <dbReference type="EMBL" id="CAL2101796.1"/>
    </source>
</evidence>
<dbReference type="RefSeq" id="WP_348715054.1">
    <property type="nucleotide sequence ID" value="NZ_CAXJIO010000010.1"/>
</dbReference>
<sequence>MKKILPFIYLAIGVFILVGTFSTFFQERETYRVLLNFRTENKYIFLLVRLLFASWFLVDGIKKLKQNQSEE</sequence>
<keyword evidence="1" id="KW-0472">Membrane</keyword>
<accession>A0ABM9P8R3</accession>
<evidence type="ECO:0000313" key="3">
    <source>
        <dbReference type="Proteomes" id="UP001497527"/>
    </source>
</evidence>
<gene>
    <name evidence="2" type="ORF">T190423A01A_10359</name>
</gene>
<comment type="caution">
    <text evidence="2">The sequence shown here is derived from an EMBL/GenBank/DDBJ whole genome shotgun (WGS) entry which is preliminary data.</text>
</comment>
<dbReference type="Proteomes" id="UP001497527">
    <property type="component" value="Unassembled WGS sequence"/>
</dbReference>
<proteinExistence type="predicted"/>
<protein>
    <submittedName>
        <fullName evidence="2">Uncharacterized protein</fullName>
    </submittedName>
</protein>
<reference evidence="2 3" key="1">
    <citation type="submission" date="2024-05" db="EMBL/GenBank/DDBJ databases">
        <authorList>
            <person name="Duchaud E."/>
        </authorList>
    </citation>
    <scope>NUCLEOTIDE SEQUENCE [LARGE SCALE GENOMIC DNA]</scope>
    <source>
        <strain evidence="2">Ena-SAMPLE-TAB-13-05-2024-13:56:06:370-140308</strain>
    </source>
</reference>
<keyword evidence="1" id="KW-1133">Transmembrane helix</keyword>
<name>A0ABM9P8R3_9FLAO</name>
<feature type="transmembrane region" description="Helical" evidence="1">
    <location>
        <begin position="44"/>
        <end position="61"/>
    </location>
</feature>
<evidence type="ECO:0000256" key="1">
    <source>
        <dbReference type="SAM" id="Phobius"/>
    </source>
</evidence>
<keyword evidence="3" id="KW-1185">Reference proteome</keyword>
<organism evidence="2 3">
    <name type="scientific">Tenacibaculum polynesiense</name>
    <dbReference type="NCBI Taxonomy" id="3137857"/>
    <lineage>
        <taxon>Bacteria</taxon>
        <taxon>Pseudomonadati</taxon>
        <taxon>Bacteroidota</taxon>
        <taxon>Flavobacteriia</taxon>
        <taxon>Flavobacteriales</taxon>
        <taxon>Flavobacteriaceae</taxon>
        <taxon>Tenacibaculum</taxon>
    </lineage>
</organism>
<feature type="transmembrane region" description="Helical" evidence="1">
    <location>
        <begin position="7"/>
        <end position="24"/>
    </location>
</feature>
<dbReference type="EMBL" id="CAXJIO010000010">
    <property type="protein sequence ID" value="CAL2101796.1"/>
    <property type="molecule type" value="Genomic_DNA"/>
</dbReference>